<feature type="domain" description="K-box" evidence="6">
    <location>
        <begin position="110"/>
        <end position="144"/>
    </location>
</feature>
<evidence type="ECO:0000256" key="4">
    <source>
        <dbReference type="ARBA" id="ARBA00023136"/>
    </source>
</evidence>
<dbReference type="GO" id="GO:0022857">
    <property type="term" value="F:transmembrane transporter activity"/>
    <property type="evidence" value="ECO:0007669"/>
    <property type="project" value="InterPro"/>
</dbReference>
<dbReference type="GO" id="GO:0016020">
    <property type="term" value="C:membrane"/>
    <property type="evidence" value="ECO:0007669"/>
    <property type="project" value="InterPro"/>
</dbReference>
<dbReference type="Pfam" id="PF01486">
    <property type="entry name" value="K-box"/>
    <property type="match status" value="1"/>
</dbReference>
<organism evidence="7 9">
    <name type="scientific">Glycine soja</name>
    <name type="common">Wild soybean</name>
    <dbReference type="NCBI Taxonomy" id="3848"/>
    <lineage>
        <taxon>Eukaryota</taxon>
        <taxon>Viridiplantae</taxon>
        <taxon>Streptophyta</taxon>
        <taxon>Embryophyta</taxon>
        <taxon>Tracheophyta</taxon>
        <taxon>Spermatophyta</taxon>
        <taxon>Magnoliopsida</taxon>
        <taxon>eudicotyledons</taxon>
        <taxon>Gunneridae</taxon>
        <taxon>Pentapetalae</taxon>
        <taxon>rosids</taxon>
        <taxon>fabids</taxon>
        <taxon>Fabales</taxon>
        <taxon>Fabaceae</taxon>
        <taxon>Papilionoideae</taxon>
        <taxon>50 kb inversion clade</taxon>
        <taxon>NPAAA clade</taxon>
        <taxon>indigoferoid/millettioid clade</taxon>
        <taxon>Phaseoleae</taxon>
        <taxon>Glycine</taxon>
        <taxon>Glycine subgen. Soja</taxon>
    </lineage>
</organism>
<protein>
    <submittedName>
        <fullName evidence="7">WAT1-related protein isoform A</fullName>
    </submittedName>
    <submittedName>
        <fullName evidence="8">WAT1-related protein isoform B</fullName>
    </submittedName>
</protein>
<dbReference type="GO" id="GO:0005634">
    <property type="term" value="C:nucleus"/>
    <property type="evidence" value="ECO:0007669"/>
    <property type="project" value="InterPro"/>
</dbReference>
<dbReference type="Proteomes" id="UP000289340">
    <property type="component" value="Chromosome 10"/>
</dbReference>
<gene>
    <name evidence="7" type="ORF">D0Y65_027613</name>
</gene>
<dbReference type="AlphaFoldDB" id="A0A445IQA0"/>
<keyword evidence="4 5" id="KW-0472">Membrane</keyword>
<comment type="caution">
    <text evidence="7">The sequence shown here is derived from an EMBL/GenBank/DDBJ whole genome shotgun (WGS) entry which is preliminary data.</text>
</comment>
<proteinExistence type="predicted"/>
<dbReference type="GO" id="GO:0003700">
    <property type="term" value="F:DNA-binding transcription factor activity"/>
    <property type="evidence" value="ECO:0007669"/>
    <property type="project" value="InterPro"/>
</dbReference>
<dbReference type="InterPro" id="IPR030184">
    <property type="entry name" value="WAT1-related"/>
</dbReference>
<dbReference type="InterPro" id="IPR037185">
    <property type="entry name" value="EmrE-like"/>
</dbReference>
<dbReference type="PANTHER" id="PTHR31218">
    <property type="entry name" value="WAT1-RELATED PROTEIN"/>
    <property type="match status" value="1"/>
</dbReference>
<evidence type="ECO:0000256" key="1">
    <source>
        <dbReference type="ARBA" id="ARBA00004141"/>
    </source>
</evidence>
<dbReference type="EMBL" id="QZWG01000010">
    <property type="protein sequence ID" value="RZB88193.1"/>
    <property type="molecule type" value="Genomic_DNA"/>
</dbReference>
<evidence type="ECO:0000256" key="3">
    <source>
        <dbReference type="ARBA" id="ARBA00022989"/>
    </source>
</evidence>
<feature type="transmembrane region" description="Helical" evidence="5">
    <location>
        <begin position="59"/>
        <end position="80"/>
    </location>
</feature>
<reference evidence="7 9" key="1">
    <citation type="submission" date="2018-09" db="EMBL/GenBank/DDBJ databases">
        <title>A high-quality reference genome of wild soybean provides a powerful tool to mine soybean genomes.</title>
        <authorList>
            <person name="Xie M."/>
            <person name="Chung C.Y.L."/>
            <person name="Li M.-W."/>
            <person name="Wong F.-L."/>
            <person name="Chan T.-F."/>
            <person name="Lam H.-M."/>
        </authorList>
    </citation>
    <scope>NUCLEOTIDE SEQUENCE [LARGE SCALE GENOMIC DNA]</scope>
    <source>
        <strain evidence="9">cv. W05</strain>
        <tissue evidence="7">Hypocotyl of etiolated seedlings</tissue>
    </source>
</reference>
<evidence type="ECO:0000313" key="7">
    <source>
        <dbReference type="EMBL" id="RZB88193.1"/>
    </source>
</evidence>
<evidence type="ECO:0000256" key="2">
    <source>
        <dbReference type="ARBA" id="ARBA00022692"/>
    </source>
</evidence>
<evidence type="ECO:0000313" key="9">
    <source>
        <dbReference type="Proteomes" id="UP000289340"/>
    </source>
</evidence>
<name>A0A445IQA0_GLYSO</name>
<sequence length="155" mass="17309">MTLIAAIQAIVYAFCFETDLSQWKLGSGIRLLIALYTGIVATGLVNIATSWCVPNRGPLLASIFYPLCPVLVAFASSLLLQEHLYLGSAVETTCPINDTQEPIRGRSCPNDLEQLENQLEAALRNIRSTKTQFMLDQLSDLHHRVDVCFFFLRTF</sequence>
<feature type="transmembrane region" description="Helical" evidence="5">
    <location>
        <begin position="31"/>
        <end position="52"/>
    </location>
</feature>
<accession>A0A445IQA0</accession>
<evidence type="ECO:0000256" key="5">
    <source>
        <dbReference type="SAM" id="Phobius"/>
    </source>
</evidence>
<dbReference type="InterPro" id="IPR002487">
    <property type="entry name" value="TF_Kbox"/>
</dbReference>
<keyword evidence="9" id="KW-1185">Reference proteome</keyword>
<evidence type="ECO:0000313" key="8">
    <source>
        <dbReference type="EMBL" id="RZB88194.1"/>
    </source>
</evidence>
<keyword evidence="2 5" id="KW-0812">Transmembrane</keyword>
<keyword evidence="3 5" id="KW-1133">Transmembrane helix</keyword>
<dbReference type="SUPFAM" id="SSF103481">
    <property type="entry name" value="Multidrug resistance efflux transporter EmrE"/>
    <property type="match status" value="1"/>
</dbReference>
<dbReference type="EMBL" id="QZWG01000010">
    <property type="protein sequence ID" value="RZB88194.1"/>
    <property type="molecule type" value="Genomic_DNA"/>
</dbReference>
<evidence type="ECO:0000259" key="6">
    <source>
        <dbReference type="Pfam" id="PF01486"/>
    </source>
</evidence>
<comment type="subcellular location">
    <subcellularLocation>
        <location evidence="1">Membrane</location>
        <topology evidence="1">Multi-pass membrane protein</topology>
    </subcellularLocation>
</comment>